<organism evidence="2 3">
    <name type="scientific">Thermogemmatispora tikiterensis</name>
    <dbReference type="NCBI Taxonomy" id="1825093"/>
    <lineage>
        <taxon>Bacteria</taxon>
        <taxon>Bacillati</taxon>
        <taxon>Chloroflexota</taxon>
        <taxon>Ktedonobacteria</taxon>
        <taxon>Thermogemmatisporales</taxon>
        <taxon>Thermogemmatisporaceae</taxon>
        <taxon>Thermogemmatispora</taxon>
    </lineage>
</organism>
<keyword evidence="3" id="KW-1185">Reference proteome</keyword>
<sequence>MAQKWRRARADTPLAGMSGRLDETLLESYTSDAALLLGREYQIGALTVLIGPRQADHADDQPGYSQTRNRSS</sequence>
<comment type="caution">
    <text evidence="2">The sequence shown here is derived from an EMBL/GenBank/DDBJ whole genome shotgun (WGS) entry which is preliminary data.</text>
</comment>
<name>A0A328VDB3_9CHLR</name>
<proteinExistence type="predicted"/>
<gene>
    <name evidence="2" type="ORF">A4R35_09035</name>
</gene>
<dbReference type="Proteomes" id="UP000248706">
    <property type="component" value="Unassembled WGS sequence"/>
</dbReference>
<evidence type="ECO:0000313" key="3">
    <source>
        <dbReference type="Proteomes" id="UP000248706"/>
    </source>
</evidence>
<feature type="region of interest" description="Disordered" evidence="1">
    <location>
        <begin position="52"/>
        <end position="72"/>
    </location>
</feature>
<feature type="compositionally biased region" description="Polar residues" evidence="1">
    <location>
        <begin position="63"/>
        <end position="72"/>
    </location>
</feature>
<accession>A0A328VDB3</accession>
<dbReference type="RefSeq" id="WP_112428614.1">
    <property type="nucleotide sequence ID" value="NZ_MCIF01000002.1"/>
</dbReference>
<protein>
    <submittedName>
        <fullName evidence="2">Uncharacterized protein</fullName>
    </submittedName>
</protein>
<dbReference type="AlphaFoldDB" id="A0A328VDB3"/>
<reference evidence="2 3" key="1">
    <citation type="submission" date="2016-08" db="EMBL/GenBank/DDBJ databases">
        <title>Analysis of Carbohydrate Active Enzymes in Thermogemmatispora T81 Reveals Carbohydrate Degradation Ability.</title>
        <authorList>
            <person name="Tomazini A."/>
            <person name="Lal S."/>
            <person name="Stott M."/>
            <person name="Henrissat B."/>
            <person name="Polikarpov I."/>
            <person name="Sparling R."/>
            <person name="Levin D.B."/>
        </authorList>
    </citation>
    <scope>NUCLEOTIDE SEQUENCE [LARGE SCALE GENOMIC DNA]</scope>
    <source>
        <strain evidence="2 3">T81</strain>
    </source>
</reference>
<dbReference type="EMBL" id="MCIF01000002">
    <property type="protein sequence ID" value="RAQ95676.1"/>
    <property type="molecule type" value="Genomic_DNA"/>
</dbReference>
<evidence type="ECO:0000256" key="1">
    <source>
        <dbReference type="SAM" id="MobiDB-lite"/>
    </source>
</evidence>
<evidence type="ECO:0000313" key="2">
    <source>
        <dbReference type="EMBL" id="RAQ95676.1"/>
    </source>
</evidence>